<accession>A0A378JMG0</accession>
<dbReference type="SUPFAM" id="SSF52047">
    <property type="entry name" value="RNI-like"/>
    <property type="match status" value="1"/>
</dbReference>
<organism evidence="1 2">
    <name type="scientific">Legionella busanensis</name>
    <dbReference type="NCBI Taxonomy" id="190655"/>
    <lineage>
        <taxon>Bacteria</taxon>
        <taxon>Pseudomonadati</taxon>
        <taxon>Pseudomonadota</taxon>
        <taxon>Gammaproteobacteria</taxon>
        <taxon>Legionellales</taxon>
        <taxon>Legionellaceae</taxon>
        <taxon>Legionella</taxon>
    </lineage>
</organism>
<dbReference type="AlphaFoldDB" id="A0A378JMG0"/>
<reference evidence="1 2" key="1">
    <citation type="submission" date="2018-06" db="EMBL/GenBank/DDBJ databases">
        <authorList>
            <consortium name="Pathogen Informatics"/>
            <person name="Doyle S."/>
        </authorList>
    </citation>
    <scope>NUCLEOTIDE SEQUENCE [LARGE SCALE GENOMIC DNA]</scope>
    <source>
        <strain evidence="1 2">NCTC13316</strain>
    </source>
</reference>
<dbReference type="InterPro" id="IPR032675">
    <property type="entry name" value="LRR_dom_sf"/>
</dbReference>
<dbReference type="EMBL" id="UGOD01000001">
    <property type="protein sequence ID" value="STX52425.1"/>
    <property type="molecule type" value="Genomic_DNA"/>
</dbReference>
<dbReference type="Proteomes" id="UP000254794">
    <property type="component" value="Unassembled WGS sequence"/>
</dbReference>
<dbReference type="RefSeq" id="WP_115331987.1">
    <property type="nucleotide sequence ID" value="NZ_CAAAHP010000006.1"/>
</dbReference>
<sequence length="406" mass="45048">MSKRANFRLLSWPQKVRAIMDIAPDKTVVDLDLDDFGATSAADLAEIFAAIPSTVKTLDLNLNQTIKHSGDELAQAFTTIPCTINTLGLFFKGYCEGLGKDLSQALITLPSTICYLNLSHNNLGNEPVADILQVVKVLPVHLVSLNLSANNLQAKTTAELSAIIQAIPSTIKSIDLTANDLFRSKSLQQRDELLHALTPYEQNGRLNLAHNGEAAFLRALLPVCSMLIQGKLPLEIACNILANLLPEKDNISHKERVHEQVGRIFPNQTIQQFVQRHKLDLEKMIIINTAKYGIKNYLAWAADKTNIAKSRGSESFFVRLGHGQVGCDAAKNLRAKLENCLTPNEAITIINDFLDQPNTRFYTNSLACFLLDELIKLPESPWKNTGRYPQYQPIEHVALIGELAKF</sequence>
<proteinExistence type="predicted"/>
<protein>
    <submittedName>
        <fullName evidence="1">Leucine-rich repeat-containing protein</fullName>
    </submittedName>
</protein>
<keyword evidence="2" id="KW-1185">Reference proteome</keyword>
<dbReference type="Gene3D" id="3.80.10.10">
    <property type="entry name" value="Ribonuclease Inhibitor"/>
    <property type="match status" value="1"/>
</dbReference>
<name>A0A378JMG0_9GAMM</name>
<dbReference type="OrthoDB" id="5631716at2"/>
<gene>
    <name evidence="1" type="primary">legL7_2</name>
    <name evidence="1" type="ORF">NCTC13316_02538</name>
</gene>
<evidence type="ECO:0000313" key="2">
    <source>
        <dbReference type="Proteomes" id="UP000254794"/>
    </source>
</evidence>
<evidence type="ECO:0000313" key="1">
    <source>
        <dbReference type="EMBL" id="STX52425.1"/>
    </source>
</evidence>